<accession>A0A4Q7ILY8</accession>
<keyword evidence="2" id="KW-0378">Hydrolase</keyword>
<dbReference type="InterPro" id="IPR011059">
    <property type="entry name" value="Metal-dep_hydrolase_composite"/>
</dbReference>
<dbReference type="Proteomes" id="UP000291338">
    <property type="component" value="Unassembled WGS sequence"/>
</dbReference>
<dbReference type="SUPFAM" id="SSF51556">
    <property type="entry name" value="Metallo-dependent hydrolases"/>
    <property type="match status" value="1"/>
</dbReference>
<dbReference type="CDD" id="cd01300">
    <property type="entry name" value="YtcJ_like"/>
    <property type="match status" value="1"/>
</dbReference>
<dbReference type="InterPro" id="IPR033932">
    <property type="entry name" value="YtcJ-like"/>
</dbReference>
<dbReference type="AlphaFoldDB" id="A0A4Q7ILY8"/>
<dbReference type="EMBL" id="PPSX01000045">
    <property type="protein sequence ID" value="RZQ52712.1"/>
    <property type="molecule type" value="Genomic_DNA"/>
</dbReference>
<name>A0A4Q7ILY8_9GAMM</name>
<organism evidence="2 3">
    <name type="scientific">Pseudoalteromonas phenolica</name>
    <dbReference type="NCBI Taxonomy" id="161398"/>
    <lineage>
        <taxon>Bacteria</taxon>
        <taxon>Pseudomonadati</taxon>
        <taxon>Pseudomonadota</taxon>
        <taxon>Gammaproteobacteria</taxon>
        <taxon>Alteromonadales</taxon>
        <taxon>Pseudoalteromonadaceae</taxon>
        <taxon>Pseudoalteromonas</taxon>
    </lineage>
</organism>
<comment type="caution">
    <text evidence="2">The sequence shown here is derived from an EMBL/GenBank/DDBJ whole genome shotgun (WGS) entry which is preliminary data.</text>
</comment>
<dbReference type="PANTHER" id="PTHR22642">
    <property type="entry name" value="IMIDAZOLONEPROPIONASE"/>
    <property type="match status" value="1"/>
</dbReference>
<dbReference type="SUPFAM" id="SSF51338">
    <property type="entry name" value="Composite domain of metallo-dependent hydrolases"/>
    <property type="match status" value="1"/>
</dbReference>
<dbReference type="GO" id="GO:0016810">
    <property type="term" value="F:hydrolase activity, acting on carbon-nitrogen (but not peptide) bonds"/>
    <property type="evidence" value="ECO:0007669"/>
    <property type="project" value="InterPro"/>
</dbReference>
<proteinExistence type="predicted"/>
<dbReference type="Gene3D" id="3.20.20.140">
    <property type="entry name" value="Metal-dependent hydrolases"/>
    <property type="match status" value="1"/>
</dbReference>
<dbReference type="Gene3D" id="2.30.40.10">
    <property type="entry name" value="Urease, subunit C, domain 1"/>
    <property type="match status" value="1"/>
</dbReference>
<dbReference type="InterPro" id="IPR013108">
    <property type="entry name" value="Amidohydro_3"/>
</dbReference>
<evidence type="ECO:0000313" key="3">
    <source>
        <dbReference type="Proteomes" id="UP000291338"/>
    </source>
</evidence>
<protein>
    <submittedName>
        <fullName evidence="2">Amidohydrolase</fullName>
    </submittedName>
</protein>
<evidence type="ECO:0000313" key="2">
    <source>
        <dbReference type="EMBL" id="RZQ52712.1"/>
    </source>
</evidence>
<dbReference type="Pfam" id="PF07969">
    <property type="entry name" value="Amidohydro_3"/>
    <property type="match status" value="1"/>
</dbReference>
<gene>
    <name evidence="2" type="ORF">C1E23_13050</name>
</gene>
<sequence length="571" mass="63195">MMKHFFVLLISVLCIVSCTHKSKLSIADTIYINGTIITANDRQPSAEAVATQNGLILAVGDNEKVLELKGQNTKVIDLTGQTLTPGFIDAHSHFAGVGTQSIVANLLPAPDGPVNNIAELQNALIRFRDTSSIVKDYQVVLGFNYDDSQLAEKRHPTRHDLDAVSTELPVVIMHQSGHIGVYNSKALELMGISSETADPPGGVIEREADGKTPNGVLQENAHFMVFFKMIPQFTAEDLIRLYKAGERSYASNGFTTVQDGKSDLSTLKLLPEIATKEGFDIDIISYADLKVLKDAPILNSDLMSKTYQNRFRIGGVKLTFDGSPQGKTAWFTQPYLIPPAEQNHDYSGYPAFDDEAALALLQLAYKKKWQLLVHTNGDAAIDQLINLVGQINQKTPLSDHRTVMIHGQFTRYDQVAKLQALGIFPALYPMHTFYWGDWHRDSVAGPERAKNISPTGWVKAANMPFTIHSDAPVTFPNSMRLIDSAVNRVTRTGKVLGENHKLSPVEAIKAMTIWAAYQHFEEDIKGSIEPGKQADFVVLDNDPTRISPLKIKDIKVLMTINDDKVIFKRTQ</sequence>
<dbReference type="Gene3D" id="3.10.310.70">
    <property type="match status" value="1"/>
</dbReference>
<dbReference type="PANTHER" id="PTHR22642:SF2">
    <property type="entry name" value="PROTEIN LONG AFTER FAR-RED 3"/>
    <property type="match status" value="1"/>
</dbReference>
<reference evidence="2 3" key="1">
    <citation type="submission" date="2018-01" db="EMBL/GenBank/DDBJ databases">
        <title>Co-occurrence of chitin degradation, pigmentation and bioactivity in marine Pseudoalteromonas.</title>
        <authorList>
            <person name="Paulsen S."/>
            <person name="Gram L."/>
            <person name="Machado H."/>
        </authorList>
    </citation>
    <scope>NUCLEOTIDE SEQUENCE [LARGE SCALE GENOMIC DNA]</scope>
    <source>
        <strain evidence="2 3">S3898</strain>
    </source>
</reference>
<feature type="domain" description="Amidohydrolase 3" evidence="1">
    <location>
        <begin position="74"/>
        <end position="567"/>
    </location>
</feature>
<dbReference type="InterPro" id="IPR032466">
    <property type="entry name" value="Metal_Hydrolase"/>
</dbReference>
<evidence type="ECO:0000259" key="1">
    <source>
        <dbReference type="Pfam" id="PF07969"/>
    </source>
</evidence>